<dbReference type="GO" id="GO:0031143">
    <property type="term" value="C:pseudopodium"/>
    <property type="evidence" value="ECO:0007669"/>
    <property type="project" value="UniProtKB-ARBA"/>
</dbReference>
<dbReference type="GO" id="GO:0007060">
    <property type="term" value="P:male meiosis chromosome segregation"/>
    <property type="evidence" value="ECO:0007669"/>
    <property type="project" value="UniProtKB-ARBA"/>
</dbReference>
<dbReference type="Pfam" id="PF16891">
    <property type="entry name" value="STPPase_N"/>
    <property type="match status" value="1"/>
</dbReference>
<dbReference type="InterPro" id="IPR006186">
    <property type="entry name" value="Ser/Thr-sp_prot-phosphatase"/>
</dbReference>
<dbReference type="EC" id="3.1.3.16" evidence="10"/>
<evidence type="ECO:0000256" key="10">
    <source>
        <dbReference type="RuleBase" id="RU004273"/>
    </source>
</evidence>
<keyword evidence="3" id="KW-0479">Metal-binding</keyword>
<dbReference type="GO" id="GO:0005634">
    <property type="term" value="C:nucleus"/>
    <property type="evidence" value="ECO:0007669"/>
    <property type="project" value="TreeGrafter"/>
</dbReference>
<name>A0A183ABW3_9TREM</name>
<dbReference type="Pfam" id="PF00149">
    <property type="entry name" value="Metallophos"/>
    <property type="match status" value="1"/>
</dbReference>
<dbReference type="PROSITE" id="PS00125">
    <property type="entry name" value="SER_THR_PHOSPHATASE"/>
    <property type="match status" value="1"/>
</dbReference>
<organism evidence="15">
    <name type="scientific">Echinostoma caproni</name>
    <dbReference type="NCBI Taxonomy" id="27848"/>
    <lineage>
        <taxon>Eukaryota</taxon>
        <taxon>Metazoa</taxon>
        <taxon>Spiralia</taxon>
        <taxon>Lophotrochozoa</taxon>
        <taxon>Platyhelminthes</taxon>
        <taxon>Trematoda</taxon>
        <taxon>Digenea</taxon>
        <taxon>Plagiorchiida</taxon>
        <taxon>Echinostomata</taxon>
        <taxon>Echinostomatoidea</taxon>
        <taxon>Echinostomatidae</taxon>
        <taxon>Echinostoma</taxon>
    </lineage>
</organism>
<evidence type="ECO:0000256" key="7">
    <source>
        <dbReference type="ARBA" id="ARBA00047761"/>
    </source>
</evidence>
<comment type="cofactor">
    <cofactor evidence="1">
        <name>Mn(2+)</name>
        <dbReference type="ChEBI" id="CHEBI:29035"/>
    </cofactor>
</comment>
<evidence type="ECO:0000256" key="2">
    <source>
        <dbReference type="ARBA" id="ARBA00008294"/>
    </source>
</evidence>
<sequence>MKVHNLSSSNRPRRSTVANEQPPDRKTILEQRNVFGGSPDPGLSENACLSEPVGWSVDSVKPTEASDPTRNAQCDMYITTEHPKACRPLGYESCGRQRWFGRRKDRMGFRSTLFRRLPRSPPPPAPLPSFLVPPEGELEESVDLSPKKSDPDQGEKTIHDDREPDALVRPFTPADCNANNATKLTNDEVNQISNFIERLWQTREKGGKNNMLTEEEMIGICTKVRPIFLSQPNQLDLQGPLKICGDIHGQYSDLLHLFELCGKPDKINYLFLGDYVDRGRHSLETIALLLCYKLKYPCRFFLLRGNHETQSVTRIYGFFDECKRRFTVKLWRQFIDTFNCLPVCAIIENQIFCCHGGLSPDMLTPEVTDLFELKQKIRKIQRPCDVPENGLLCDLLWSDPWYIDYSEKAAEPTGWEASERGVSYMFGPNVIDQFLERFNLDLIVRAHQVVEDGYEFYANRSLVTVFSAPNYCGEFDNAAAVFCLSRLTGNLDSLQPTHSNLITDDEAMTQEEADLEGSFQIIRSVAPKK</sequence>
<dbReference type="GO" id="GO:0005737">
    <property type="term" value="C:cytoplasm"/>
    <property type="evidence" value="ECO:0007669"/>
    <property type="project" value="TreeGrafter"/>
</dbReference>
<evidence type="ECO:0000313" key="14">
    <source>
        <dbReference type="Proteomes" id="UP000272942"/>
    </source>
</evidence>
<evidence type="ECO:0000256" key="11">
    <source>
        <dbReference type="SAM" id="MobiDB-lite"/>
    </source>
</evidence>
<dbReference type="InterPro" id="IPR031675">
    <property type="entry name" value="STPPase_N"/>
</dbReference>
<evidence type="ECO:0000256" key="5">
    <source>
        <dbReference type="ARBA" id="ARBA00022912"/>
    </source>
</evidence>
<dbReference type="GO" id="GO:0046872">
    <property type="term" value="F:metal ion binding"/>
    <property type="evidence" value="ECO:0007669"/>
    <property type="project" value="UniProtKB-KW"/>
</dbReference>
<evidence type="ECO:0000256" key="9">
    <source>
        <dbReference type="ARBA" id="ARBA00054219"/>
    </source>
</evidence>
<keyword evidence="4 10" id="KW-0378">Hydrolase</keyword>
<evidence type="ECO:0000313" key="13">
    <source>
        <dbReference type="EMBL" id="VDP72630.1"/>
    </source>
</evidence>
<protein>
    <recommendedName>
        <fullName evidence="10">Serine/threonine-protein phosphatase</fullName>
        <ecNumber evidence="10">3.1.3.16</ecNumber>
    </recommendedName>
</protein>
<reference evidence="13 14" key="2">
    <citation type="submission" date="2018-11" db="EMBL/GenBank/DDBJ databases">
        <authorList>
            <consortium name="Pathogen Informatics"/>
        </authorList>
    </citation>
    <scope>NUCLEOTIDE SEQUENCE [LARGE SCALE GENOMIC DNA]</scope>
    <source>
        <strain evidence="13 14">Egypt</strain>
    </source>
</reference>
<keyword evidence="14" id="KW-1185">Reference proteome</keyword>
<dbReference type="OrthoDB" id="6231256at2759"/>
<dbReference type="PANTHER" id="PTHR11668">
    <property type="entry name" value="SERINE/THREONINE PROTEIN PHOSPHATASE"/>
    <property type="match status" value="1"/>
</dbReference>
<comment type="catalytic activity">
    <reaction evidence="7">
        <text>O-phospho-L-seryl-[protein] + H2O = L-seryl-[protein] + phosphate</text>
        <dbReference type="Rhea" id="RHEA:20629"/>
        <dbReference type="Rhea" id="RHEA-COMP:9863"/>
        <dbReference type="Rhea" id="RHEA-COMP:11604"/>
        <dbReference type="ChEBI" id="CHEBI:15377"/>
        <dbReference type="ChEBI" id="CHEBI:29999"/>
        <dbReference type="ChEBI" id="CHEBI:43474"/>
        <dbReference type="ChEBI" id="CHEBI:83421"/>
        <dbReference type="EC" id="3.1.3.16"/>
    </reaction>
</comment>
<dbReference type="Proteomes" id="UP000272942">
    <property type="component" value="Unassembled WGS sequence"/>
</dbReference>
<evidence type="ECO:0000256" key="8">
    <source>
        <dbReference type="ARBA" id="ARBA00048336"/>
    </source>
</evidence>
<keyword evidence="6" id="KW-0464">Manganese</keyword>
<dbReference type="SMART" id="SM00156">
    <property type="entry name" value="PP2Ac"/>
    <property type="match status" value="1"/>
</dbReference>
<evidence type="ECO:0000256" key="1">
    <source>
        <dbReference type="ARBA" id="ARBA00001936"/>
    </source>
</evidence>
<gene>
    <name evidence="13" type="ORF">ECPE_LOCUS4449</name>
</gene>
<evidence type="ECO:0000256" key="4">
    <source>
        <dbReference type="ARBA" id="ARBA00022801"/>
    </source>
</evidence>
<feature type="compositionally biased region" description="Polar residues" evidence="11">
    <location>
        <begin position="1"/>
        <end position="10"/>
    </location>
</feature>
<evidence type="ECO:0000259" key="12">
    <source>
        <dbReference type="PROSITE" id="PS00125"/>
    </source>
</evidence>
<accession>A0A183ABW3</accession>
<feature type="region of interest" description="Disordered" evidence="11">
    <location>
        <begin position="114"/>
        <end position="161"/>
    </location>
</feature>
<dbReference type="EMBL" id="UZAN01041312">
    <property type="protein sequence ID" value="VDP72630.1"/>
    <property type="molecule type" value="Genomic_DNA"/>
</dbReference>
<dbReference type="GO" id="GO:0004722">
    <property type="term" value="F:protein serine/threonine phosphatase activity"/>
    <property type="evidence" value="ECO:0007669"/>
    <property type="project" value="UniProtKB-EC"/>
</dbReference>
<dbReference type="SUPFAM" id="SSF56300">
    <property type="entry name" value="Metallo-dependent phosphatases"/>
    <property type="match status" value="1"/>
</dbReference>
<feature type="domain" description="Serine/threonine specific protein phosphatases" evidence="12">
    <location>
        <begin position="303"/>
        <end position="308"/>
    </location>
</feature>
<dbReference type="GO" id="GO:0031272">
    <property type="term" value="P:regulation of pseudopodium assembly"/>
    <property type="evidence" value="ECO:0007669"/>
    <property type="project" value="UniProtKB-ARBA"/>
</dbReference>
<feature type="compositionally biased region" description="Basic and acidic residues" evidence="11">
    <location>
        <begin position="145"/>
        <end position="161"/>
    </location>
</feature>
<dbReference type="GO" id="GO:0018991">
    <property type="term" value="P:egg-laying behavior"/>
    <property type="evidence" value="ECO:0007669"/>
    <property type="project" value="UniProtKB-ARBA"/>
</dbReference>
<comment type="catalytic activity">
    <reaction evidence="8 10">
        <text>O-phospho-L-threonyl-[protein] + H2O = L-threonyl-[protein] + phosphate</text>
        <dbReference type="Rhea" id="RHEA:47004"/>
        <dbReference type="Rhea" id="RHEA-COMP:11060"/>
        <dbReference type="Rhea" id="RHEA-COMP:11605"/>
        <dbReference type="ChEBI" id="CHEBI:15377"/>
        <dbReference type="ChEBI" id="CHEBI:30013"/>
        <dbReference type="ChEBI" id="CHEBI:43474"/>
        <dbReference type="ChEBI" id="CHEBI:61977"/>
        <dbReference type="EC" id="3.1.3.16"/>
    </reaction>
</comment>
<dbReference type="Gene3D" id="3.60.21.10">
    <property type="match status" value="1"/>
</dbReference>
<comment type="similarity">
    <text evidence="2 10">Belongs to the PPP phosphatase family.</text>
</comment>
<dbReference type="InterPro" id="IPR029052">
    <property type="entry name" value="Metallo-depent_PP-like"/>
</dbReference>
<evidence type="ECO:0000256" key="3">
    <source>
        <dbReference type="ARBA" id="ARBA00022723"/>
    </source>
</evidence>
<dbReference type="AlphaFoldDB" id="A0A183ABW3"/>
<dbReference type="WBParaSite" id="ECPE_0000446001-mRNA-1">
    <property type="protein sequence ID" value="ECPE_0000446001-mRNA-1"/>
    <property type="gene ID" value="ECPE_0000446001"/>
</dbReference>
<dbReference type="PRINTS" id="PR00114">
    <property type="entry name" value="STPHPHTASE"/>
</dbReference>
<dbReference type="GO" id="GO:0097723">
    <property type="term" value="P:amoeboid sperm motility"/>
    <property type="evidence" value="ECO:0007669"/>
    <property type="project" value="UniProtKB-ARBA"/>
</dbReference>
<dbReference type="InterPro" id="IPR004843">
    <property type="entry name" value="Calcineurin-like_PHP"/>
</dbReference>
<dbReference type="InterPro" id="IPR050341">
    <property type="entry name" value="PP1_catalytic_subunit"/>
</dbReference>
<keyword evidence="5" id="KW-0904">Protein phosphatase</keyword>
<evidence type="ECO:0000256" key="6">
    <source>
        <dbReference type="ARBA" id="ARBA00023211"/>
    </source>
</evidence>
<reference evidence="15" key="1">
    <citation type="submission" date="2016-06" db="UniProtKB">
        <authorList>
            <consortium name="WormBaseParasite"/>
        </authorList>
    </citation>
    <scope>IDENTIFICATION</scope>
</reference>
<dbReference type="FunFam" id="3.60.21.10:FF:000026">
    <property type="entry name" value="Serine/threonine-protein phosphatase"/>
    <property type="match status" value="1"/>
</dbReference>
<comment type="function">
    <text evidence="9">Probable phosphatase which plays a redundant role with gsp-4 in spermatogenesis by regulating sister chromatid segregation during meiosis. In addition, involved in sperm motility by controlling the dynamic disassembly of major sperm proteins (MSP) in the spermatozoan pseudopodium.</text>
</comment>
<proteinExistence type="inferred from homology"/>
<dbReference type="PANTHER" id="PTHR11668:SF300">
    <property type="entry name" value="SERINE_THREONINE-PROTEIN PHOSPHATASE"/>
    <property type="match status" value="1"/>
</dbReference>
<feature type="region of interest" description="Disordered" evidence="11">
    <location>
        <begin position="1"/>
        <end position="48"/>
    </location>
</feature>
<evidence type="ECO:0000313" key="15">
    <source>
        <dbReference type="WBParaSite" id="ECPE_0000446001-mRNA-1"/>
    </source>
</evidence>